<dbReference type="EMBL" id="ACPB03001315">
    <property type="status" value="NOT_ANNOTATED_CDS"/>
    <property type="molecule type" value="Genomic_DNA"/>
</dbReference>
<protein>
    <submittedName>
        <fullName evidence="5">Lebercilin domain-containing protein</fullName>
    </submittedName>
</protein>
<dbReference type="Proteomes" id="UP000015103">
    <property type="component" value="Unassembled WGS sequence"/>
</dbReference>
<dbReference type="GO" id="GO:0005930">
    <property type="term" value="C:axoneme"/>
    <property type="evidence" value="ECO:0007669"/>
    <property type="project" value="TreeGrafter"/>
</dbReference>
<dbReference type="AlphaFoldDB" id="T1I312"/>
<accession>T1I312</accession>
<feature type="coiled-coil region" evidence="3">
    <location>
        <begin position="8"/>
        <end position="180"/>
    </location>
</feature>
<dbReference type="HOGENOM" id="CLU_410119_0_0_1"/>
<keyword evidence="2 3" id="KW-0175">Coiled coil</keyword>
<keyword evidence="6" id="KW-1185">Reference proteome</keyword>
<dbReference type="PANTHER" id="PTHR16650">
    <property type="entry name" value="C21ORF13-RELATED"/>
    <property type="match status" value="1"/>
</dbReference>
<evidence type="ECO:0000313" key="5">
    <source>
        <dbReference type="EnsemblMetazoa" id="RPRC010681-PA"/>
    </source>
</evidence>
<evidence type="ECO:0000256" key="4">
    <source>
        <dbReference type="SAM" id="MobiDB-lite"/>
    </source>
</evidence>
<evidence type="ECO:0000256" key="2">
    <source>
        <dbReference type="ARBA" id="ARBA00023054"/>
    </source>
</evidence>
<evidence type="ECO:0000256" key="3">
    <source>
        <dbReference type="SAM" id="Coils"/>
    </source>
</evidence>
<dbReference type="InterPro" id="IPR028933">
    <property type="entry name" value="Lebercilin_dom"/>
</dbReference>
<reference evidence="5" key="1">
    <citation type="submission" date="2015-05" db="UniProtKB">
        <authorList>
            <consortium name="EnsemblMetazoa"/>
        </authorList>
    </citation>
    <scope>IDENTIFICATION</scope>
</reference>
<dbReference type="EnsemblMetazoa" id="RPRC010681-RA">
    <property type="protein sequence ID" value="RPRC010681-PA"/>
    <property type="gene ID" value="RPRC010681"/>
</dbReference>
<comment type="similarity">
    <text evidence="1">Belongs to the LCA5 family.</text>
</comment>
<feature type="compositionally biased region" description="Basic and acidic residues" evidence="4">
    <location>
        <begin position="255"/>
        <end position="284"/>
    </location>
</feature>
<feature type="compositionally biased region" description="Basic and acidic residues" evidence="4">
    <location>
        <begin position="410"/>
        <end position="425"/>
    </location>
</feature>
<dbReference type="PANTHER" id="PTHR16650:SF6">
    <property type="entry name" value="GH21622P"/>
    <property type="match status" value="1"/>
</dbReference>
<dbReference type="GO" id="GO:0042073">
    <property type="term" value="P:intraciliary transport"/>
    <property type="evidence" value="ECO:0007669"/>
    <property type="project" value="TreeGrafter"/>
</dbReference>
<feature type="region of interest" description="Disordered" evidence="4">
    <location>
        <begin position="410"/>
        <end position="448"/>
    </location>
</feature>
<organism evidence="5 6">
    <name type="scientific">Rhodnius prolixus</name>
    <name type="common">Triatomid bug</name>
    <dbReference type="NCBI Taxonomy" id="13249"/>
    <lineage>
        <taxon>Eukaryota</taxon>
        <taxon>Metazoa</taxon>
        <taxon>Ecdysozoa</taxon>
        <taxon>Arthropoda</taxon>
        <taxon>Hexapoda</taxon>
        <taxon>Insecta</taxon>
        <taxon>Pterygota</taxon>
        <taxon>Neoptera</taxon>
        <taxon>Paraneoptera</taxon>
        <taxon>Hemiptera</taxon>
        <taxon>Heteroptera</taxon>
        <taxon>Panheteroptera</taxon>
        <taxon>Cimicomorpha</taxon>
        <taxon>Reduviidae</taxon>
        <taxon>Triatominae</taxon>
        <taxon>Rhodnius</taxon>
    </lineage>
</organism>
<feature type="region of interest" description="Disordered" evidence="4">
    <location>
        <begin position="545"/>
        <end position="565"/>
    </location>
</feature>
<evidence type="ECO:0000256" key="1">
    <source>
        <dbReference type="ARBA" id="ARBA00010229"/>
    </source>
</evidence>
<name>T1I312_RHOPR</name>
<evidence type="ECO:0000313" key="6">
    <source>
        <dbReference type="Proteomes" id="UP000015103"/>
    </source>
</evidence>
<sequence>MSAKLLRVKQLQNQLAESQSVVNELLTENKLLKTLQRRQDNALKKYEGSQEQLPQLIKSHNEEIRIINTRFKQLKLNYKVLESKLKDRDSELSNLKEQHKHLLKLSRDKQLYDREKLTKKLEELEKHVQSQQEKIQILTRKLELEGKSYRHKLNIEICKHKETQAELREARKTIDNLKSSIEGKQKYVNTAPSKKTVRAFAQPTQQSRISLPAPPPNVSIRQTQRLVQSETAINRDEDSETDSYSFGLQNMLQHNTDEDSCSDRSDSDGVEDRKDDVDMVHERSSITQAGSTSIVSKILNARGNANVSSGNSHSRLARASPKLDGLKNLVQPKNIASSSIKSGLVGNKISTVNSNTNSKYHNGNFSVNKNSVGAKTLQNSTKIKNFTRRSSVNSIEPLLKNTKNISLERRPSIPTKTFEKSHSLDSVKSNSFEKSMPNEVSSTNKATNSPLLDDDYLKNKYDHELSKMRTELENELDHIMFKKSEEDIAATISKDHLANSVEEEIEKLERKFKIFDMPQIRKEAEDDINRIVDRACMSLLEEEIKQETSDRNPDKLPEHSSNEVRHELIEKDDFLQKLEDCYQEVDSPQPDIVLGETQKANLLKALNSIDQESSSNNISGFFHDKNENYKPNSYKNIQGFEHVNSNGIKSKRKCEVMKEFSEESATVSTK</sequence>
<dbReference type="Pfam" id="PF15619">
    <property type="entry name" value="Lebercilin"/>
    <property type="match status" value="1"/>
</dbReference>
<proteinExistence type="inferred from homology"/>
<dbReference type="eggNOG" id="ENOG502QQG3">
    <property type="taxonomic scope" value="Eukaryota"/>
</dbReference>
<feature type="region of interest" description="Disordered" evidence="4">
    <location>
        <begin position="254"/>
        <end position="288"/>
    </location>
</feature>
<dbReference type="STRING" id="13249.T1I312"/>
<dbReference type="InterPro" id="IPR026188">
    <property type="entry name" value="Lebercilin-like"/>
</dbReference>
<dbReference type="VEuPathDB" id="VectorBase:RPRC010681"/>
<dbReference type="InParanoid" id="T1I312"/>
<feature type="compositionally biased region" description="Polar residues" evidence="4">
    <location>
        <begin position="426"/>
        <end position="448"/>
    </location>
</feature>